<gene>
    <name evidence="1" type="ORF">EGYM00163_LOCUS10246</name>
</gene>
<dbReference type="AlphaFoldDB" id="A0A7S4FKB6"/>
<reference evidence="1" key="1">
    <citation type="submission" date="2021-01" db="EMBL/GenBank/DDBJ databases">
        <authorList>
            <person name="Corre E."/>
            <person name="Pelletier E."/>
            <person name="Niang G."/>
            <person name="Scheremetjew M."/>
            <person name="Finn R."/>
            <person name="Kale V."/>
            <person name="Holt S."/>
            <person name="Cochrane G."/>
            <person name="Meng A."/>
            <person name="Brown T."/>
            <person name="Cohen L."/>
        </authorList>
    </citation>
    <scope>NUCLEOTIDE SEQUENCE</scope>
    <source>
        <strain evidence="1">CCMP1594</strain>
    </source>
</reference>
<evidence type="ECO:0000313" key="1">
    <source>
        <dbReference type="EMBL" id="CAE0799125.1"/>
    </source>
</evidence>
<protein>
    <submittedName>
        <fullName evidence="1">Uncharacterized protein</fullName>
    </submittedName>
</protein>
<organism evidence="1">
    <name type="scientific">Eutreptiella gymnastica</name>
    <dbReference type="NCBI Taxonomy" id="73025"/>
    <lineage>
        <taxon>Eukaryota</taxon>
        <taxon>Discoba</taxon>
        <taxon>Euglenozoa</taxon>
        <taxon>Euglenida</taxon>
        <taxon>Spirocuta</taxon>
        <taxon>Euglenophyceae</taxon>
        <taxon>Eutreptiales</taxon>
        <taxon>Eutreptiaceae</taxon>
        <taxon>Eutreptiella</taxon>
    </lineage>
</organism>
<dbReference type="EMBL" id="HBJA01031006">
    <property type="protein sequence ID" value="CAE0799125.1"/>
    <property type="molecule type" value="Transcribed_RNA"/>
</dbReference>
<name>A0A7S4FKB6_9EUGL</name>
<accession>A0A7S4FKB6</accession>
<proteinExistence type="predicted"/>
<sequence length="101" mass="11548">MLQMQGTLKASGGQGSLHHEEACLGSRSLPDESDLYQEKQPTHPRDVVVLFQKVQKHCRNIGEAVQEQCKEFKKYQLLRGIPLKCYRSSDVSYIRVQAIFI</sequence>